<evidence type="ECO:0000256" key="4">
    <source>
        <dbReference type="ARBA" id="ARBA00022490"/>
    </source>
</evidence>
<feature type="active site" evidence="10 11">
    <location>
        <position position="118"/>
    </location>
</feature>
<dbReference type="PANTHER" id="PTHR10885:SF0">
    <property type="entry name" value="ISOPENTENYL-DIPHOSPHATE DELTA-ISOMERASE"/>
    <property type="match status" value="1"/>
</dbReference>
<dbReference type="InterPro" id="IPR015797">
    <property type="entry name" value="NUDIX_hydrolase-like_dom_sf"/>
</dbReference>
<evidence type="ECO:0000256" key="3">
    <source>
        <dbReference type="ARBA" id="ARBA00012057"/>
    </source>
</evidence>
<dbReference type="SUPFAM" id="SSF55811">
    <property type="entry name" value="Nudix"/>
    <property type="match status" value="1"/>
</dbReference>
<evidence type="ECO:0000256" key="8">
    <source>
        <dbReference type="ARBA" id="ARBA00023229"/>
    </source>
</evidence>
<dbReference type="Proteomes" id="UP000319263">
    <property type="component" value="Chromosome"/>
</dbReference>
<accession>A0A516PW61</accession>
<dbReference type="OrthoDB" id="9809458at2"/>
<gene>
    <name evidence="10" type="primary">idi</name>
    <name evidence="13" type="ORF">FOE78_05445</name>
</gene>
<dbReference type="GO" id="GO:0008299">
    <property type="term" value="P:isoprenoid biosynthetic process"/>
    <property type="evidence" value="ECO:0007669"/>
    <property type="project" value="UniProtKB-UniRule"/>
</dbReference>
<dbReference type="GO" id="GO:0004452">
    <property type="term" value="F:isopentenyl-diphosphate delta-isomerase activity"/>
    <property type="evidence" value="ECO:0007669"/>
    <property type="project" value="UniProtKB-UniRule"/>
</dbReference>
<feature type="binding site" evidence="10">
    <location>
        <position position="34"/>
    </location>
    <ligand>
        <name>Mn(2+)</name>
        <dbReference type="ChEBI" id="CHEBI:29035"/>
    </ligand>
</feature>
<feature type="binding site" evidence="10">
    <location>
        <position position="27"/>
    </location>
    <ligand>
        <name>Mn(2+)</name>
        <dbReference type="ChEBI" id="CHEBI:29035"/>
    </ligand>
</feature>
<keyword evidence="8 10" id="KW-0414">Isoprene biosynthesis</keyword>
<feature type="active site" evidence="10 11">
    <location>
        <position position="69"/>
    </location>
</feature>
<evidence type="ECO:0000256" key="11">
    <source>
        <dbReference type="PIRSR" id="PIRSR018427-1"/>
    </source>
</evidence>
<dbReference type="EMBL" id="CP041692">
    <property type="protein sequence ID" value="QDP95426.1"/>
    <property type="molecule type" value="Genomic_DNA"/>
</dbReference>
<feature type="binding site" evidence="10">
    <location>
        <position position="89"/>
    </location>
    <ligand>
        <name>Mg(2+)</name>
        <dbReference type="ChEBI" id="CHEBI:18420"/>
    </ligand>
</feature>
<comment type="similarity">
    <text evidence="2 10">Belongs to the IPP isomerase type 1 family.</text>
</comment>
<comment type="catalytic activity">
    <reaction evidence="10">
        <text>isopentenyl diphosphate = dimethylallyl diphosphate</text>
        <dbReference type="Rhea" id="RHEA:23284"/>
        <dbReference type="ChEBI" id="CHEBI:57623"/>
        <dbReference type="ChEBI" id="CHEBI:128769"/>
        <dbReference type="EC" id="5.3.3.2"/>
    </reaction>
</comment>
<comment type="function">
    <text evidence="10">Catalyzes the 1,3-allylic rearrangement of the homoallylic substrate isopentenyl (IPP) to its highly electrophilic allylic isomer, dimethylallyl diphosphate (DMAPP).</text>
</comment>
<dbReference type="Gene3D" id="3.90.79.10">
    <property type="entry name" value="Nucleoside Triphosphate Pyrophosphohydrolase"/>
    <property type="match status" value="1"/>
</dbReference>
<dbReference type="PANTHER" id="PTHR10885">
    <property type="entry name" value="ISOPENTENYL-DIPHOSPHATE DELTA-ISOMERASE"/>
    <property type="match status" value="1"/>
</dbReference>
<protein>
    <recommendedName>
        <fullName evidence="3 10">Isopentenyl-diphosphate Delta-isomerase</fullName>
        <shortName evidence="10">IPP isomerase</shortName>
        <ecNumber evidence="3 10">5.3.3.2</ecNumber>
    </recommendedName>
    <alternativeName>
        <fullName evidence="10">IPP:DMAPP isomerase</fullName>
    </alternativeName>
    <alternativeName>
        <fullName evidence="10">Isopentenyl pyrophosphate isomerase</fullName>
    </alternativeName>
</protein>
<evidence type="ECO:0000256" key="5">
    <source>
        <dbReference type="ARBA" id="ARBA00022723"/>
    </source>
</evidence>
<dbReference type="NCBIfam" id="TIGR02150">
    <property type="entry name" value="IPP_isom_1"/>
    <property type="match status" value="1"/>
</dbReference>
<organism evidence="13 14">
    <name type="scientific">Microlunatus elymi</name>
    <dbReference type="NCBI Taxonomy" id="2596828"/>
    <lineage>
        <taxon>Bacteria</taxon>
        <taxon>Bacillati</taxon>
        <taxon>Actinomycetota</taxon>
        <taxon>Actinomycetes</taxon>
        <taxon>Propionibacteriales</taxon>
        <taxon>Propionibacteriaceae</taxon>
        <taxon>Microlunatus</taxon>
    </lineage>
</organism>
<dbReference type="CDD" id="cd02885">
    <property type="entry name" value="NUDIX_IPP_Isomerase"/>
    <property type="match status" value="1"/>
</dbReference>
<dbReference type="RefSeq" id="WP_143985398.1">
    <property type="nucleotide sequence ID" value="NZ_CP041692.1"/>
</dbReference>
<evidence type="ECO:0000313" key="14">
    <source>
        <dbReference type="Proteomes" id="UP000319263"/>
    </source>
</evidence>
<keyword evidence="9 10" id="KW-0413">Isomerase</keyword>
<dbReference type="AlphaFoldDB" id="A0A516PW61"/>
<feature type="binding site" evidence="10">
    <location>
        <position position="71"/>
    </location>
    <ligand>
        <name>Mn(2+)</name>
        <dbReference type="ChEBI" id="CHEBI:29035"/>
    </ligand>
</feature>
<reference evidence="13 14" key="1">
    <citation type="submission" date="2019-07" db="EMBL/GenBank/DDBJ databases">
        <title>Microlunatus dokdonensis sp. nov. isolated from the rhizospheric soil of the wild plant Elymus tsukushiensis.</title>
        <authorList>
            <person name="Ghim S.-Y."/>
            <person name="Hwang Y.-J."/>
            <person name="Son J.-S."/>
            <person name="Shin J.-H."/>
        </authorList>
    </citation>
    <scope>NUCLEOTIDE SEQUENCE [LARGE SCALE GENOMIC DNA]</scope>
    <source>
        <strain evidence="13 14">KUDC0627</strain>
    </source>
</reference>
<evidence type="ECO:0000256" key="2">
    <source>
        <dbReference type="ARBA" id="ARBA00007579"/>
    </source>
</evidence>
<evidence type="ECO:0000256" key="9">
    <source>
        <dbReference type="ARBA" id="ARBA00023235"/>
    </source>
</evidence>
<comment type="subcellular location">
    <subcellularLocation>
        <location evidence="10">Cytoplasm</location>
    </subcellularLocation>
</comment>
<evidence type="ECO:0000256" key="7">
    <source>
        <dbReference type="ARBA" id="ARBA00023211"/>
    </source>
</evidence>
<dbReference type="EC" id="5.3.3.2" evidence="3 10"/>
<dbReference type="Pfam" id="PF00293">
    <property type="entry name" value="NUDIX"/>
    <property type="match status" value="1"/>
</dbReference>
<keyword evidence="4 10" id="KW-0963">Cytoplasm</keyword>
<comment type="cofactor">
    <cofactor evidence="10">
        <name>Mn(2+)</name>
        <dbReference type="ChEBI" id="CHEBI:29035"/>
    </cofactor>
    <text evidence="10">Binds 1 Mn(2+) ion per subunit.</text>
</comment>
<dbReference type="InterPro" id="IPR000086">
    <property type="entry name" value="NUDIX_hydrolase_dom"/>
</dbReference>
<feature type="domain" description="Nudix hydrolase" evidence="12">
    <location>
        <begin position="32"/>
        <end position="168"/>
    </location>
</feature>
<evidence type="ECO:0000256" key="1">
    <source>
        <dbReference type="ARBA" id="ARBA00004826"/>
    </source>
</evidence>
<dbReference type="UniPathway" id="UPA00059">
    <property type="reaction ID" value="UER00104"/>
</dbReference>
<evidence type="ECO:0000256" key="6">
    <source>
        <dbReference type="ARBA" id="ARBA00022842"/>
    </source>
</evidence>
<dbReference type="GO" id="GO:0005737">
    <property type="term" value="C:cytoplasm"/>
    <property type="evidence" value="ECO:0007669"/>
    <property type="project" value="UniProtKB-SubCell"/>
</dbReference>
<dbReference type="NCBIfam" id="NF002995">
    <property type="entry name" value="PRK03759.1"/>
    <property type="match status" value="1"/>
</dbReference>
<dbReference type="InterPro" id="IPR011876">
    <property type="entry name" value="IsopentenylPP_isomerase_typ1"/>
</dbReference>
<evidence type="ECO:0000256" key="10">
    <source>
        <dbReference type="HAMAP-Rule" id="MF_00202"/>
    </source>
</evidence>
<name>A0A516PW61_9ACTN</name>
<comment type="pathway">
    <text evidence="1 10">Isoprenoid biosynthesis; dimethylallyl diphosphate biosynthesis; dimethylallyl diphosphate from isopentenyl diphosphate: step 1/1.</text>
</comment>
<dbReference type="InterPro" id="IPR056375">
    <property type="entry name" value="Idi_bact"/>
</dbReference>
<feature type="binding site" evidence="10">
    <location>
        <position position="116"/>
    </location>
    <ligand>
        <name>Mn(2+)</name>
        <dbReference type="ChEBI" id="CHEBI:29035"/>
    </ligand>
</feature>
<evidence type="ECO:0000313" key="13">
    <source>
        <dbReference type="EMBL" id="QDP95426.1"/>
    </source>
</evidence>
<comment type="cofactor">
    <cofactor evidence="10">
        <name>Mg(2+)</name>
        <dbReference type="ChEBI" id="CHEBI:18420"/>
    </cofactor>
    <text evidence="10">Binds 1 Mg(2+) ion per subunit. The magnesium ion binds only when substrate is bound.</text>
</comment>
<sequence length="186" mass="20451">MDRTLDEVVLVDQAGRRLGSHQRSTIHTANTPLHLAFSCWIFDPAGRVLITRRALGKLAFPGVWSNSCCGHPRPDEDVGDAVRRRIDEELDLTVTTLDCVLPDFSYSAADTRGIVENELCPVYVAVAEDPTSLDPDPAEVADWVWQQPESLATAVLAAPYAYSPWAVLQLPLLTRCDHPSTRPFGG</sequence>
<dbReference type="PIRSF" id="PIRSF018427">
    <property type="entry name" value="Isopntndiph_ism"/>
    <property type="match status" value="1"/>
</dbReference>
<dbReference type="HAMAP" id="MF_00202">
    <property type="entry name" value="Idi"/>
    <property type="match status" value="1"/>
</dbReference>
<keyword evidence="5 10" id="KW-0479">Metal-binding</keyword>
<evidence type="ECO:0000259" key="12">
    <source>
        <dbReference type="PROSITE" id="PS51462"/>
    </source>
</evidence>
<keyword evidence="7 10" id="KW-0464">Manganese</keyword>
<dbReference type="PROSITE" id="PS51462">
    <property type="entry name" value="NUDIX"/>
    <property type="match status" value="1"/>
</dbReference>
<keyword evidence="14" id="KW-1185">Reference proteome</keyword>
<keyword evidence="6 10" id="KW-0460">Magnesium</keyword>
<dbReference type="GO" id="GO:0050992">
    <property type="term" value="P:dimethylallyl diphosphate biosynthetic process"/>
    <property type="evidence" value="ECO:0007669"/>
    <property type="project" value="UniProtKB-UniRule"/>
</dbReference>
<feature type="binding site" evidence="10">
    <location>
        <position position="118"/>
    </location>
    <ligand>
        <name>Mn(2+)</name>
        <dbReference type="ChEBI" id="CHEBI:29035"/>
    </ligand>
</feature>
<dbReference type="GO" id="GO:0046872">
    <property type="term" value="F:metal ion binding"/>
    <property type="evidence" value="ECO:0007669"/>
    <property type="project" value="UniProtKB-KW"/>
</dbReference>
<proteinExistence type="inferred from homology"/>
<dbReference type="KEGG" id="mik:FOE78_05445"/>